<accession>A0A0F4PTA3</accession>
<name>A0A0F4PTA3_9GAMM</name>
<dbReference type="NCBIfam" id="TIGR01662">
    <property type="entry name" value="HAD-SF-IIIA"/>
    <property type="match status" value="1"/>
</dbReference>
<dbReference type="SFLD" id="SFLDS00003">
    <property type="entry name" value="Haloacid_Dehalogenase"/>
    <property type="match status" value="1"/>
</dbReference>
<keyword evidence="6" id="KW-0479">Metal-binding</keyword>
<reference evidence="10 11" key="1">
    <citation type="journal article" date="2015" name="BMC Genomics">
        <title>Genome mining reveals unlocked bioactive potential of marine Gram-negative bacteria.</title>
        <authorList>
            <person name="Machado H."/>
            <person name="Sonnenschein E.C."/>
            <person name="Melchiorsen J."/>
            <person name="Gram L."/>
        </authorList>
    </citation>
    <scope>NUCLEOTIDE SEQUENCE [LARGE SCALE GENOMIC DNA]</scope>
    <source>
        <strain evidence="10 11">S3137</strain>
    </source>
</reference>
<comment type="similarity">
    <text evidence="4">Belongs to the HAD-like hydrolase superfamily. CbbY/CbbZ/Gph/YieH family.</text>
</comment>
<dbReference type="GO" id="GO:0006281">
    <property type="term" value="P:DNA repair"/>
    <property type="evidence" value="ECO:0007669"/>
    <property type="project" value="TreeGrafter"/>
</dbReference>
<dbReference type="InterPro" id="IPR023198">
    <property type="entry name" value="PGP-like_dom2"/>
</dbReference>
<dbReference type="OrthoDB" id="9776368at2"/>
<dbReference type="PANTHER" id="PTHR43434:SF1">
    <property type="entry name" value="PHOSPHOGLYCOLATE PHOSPHATASE"/>
    <property type="match status" value="1"/>
</dbReference>
<dbReference type="PRINTS" id="PR00413">
    <property type="entry name" value="HADHALOGNASE"/>
</dbReference>
<evidence type="ECO:0000256" key="7">
    <source>
        <dbReference type="ARBA" id="ARBA00022801"/>
    </source>
</evidence>
<dbReference type="eggNOG" id="COG0546">
    <property type="taxonomic scope" value="Bacteria"/>
</dbReference>
<dbReference type="NCBIfam" id="TIGR01449">
    <property type="entry name" value="PGP_bact"/>
    <property type="match status" value="1"/>
</dbReference>
<evidence type="ECO:0000256" key="2">
    <source>
        <dbReference type="ARBA" id="ARBA00001946"/>
    </source>
</evidence>
<dbReference type="InterPro" id="IPR041492">
    <property type="entry name" value="HAD_2"/>
</dbReference>
<organism evidence="10 11">
    <name type="scientific">Pseudoalteromonas ruthenica</name>
    <dbReference type="NCBI Taxonomy" id="151081"/>
    <lineage>
        <taxon>Bacteria</taxon>
        <taxon>Pseudomonadati</taxon>
        <taxon>Pseudomonadota</taxon>
        <taxon>Gammaproteobacteria</taxon>
        <taxon>Alteromonadales</taxon>
        <taxon>Pseudoalteromonadaceae</taxon>
        <taxon>Pseudoalteromonas</taxon>
    </lineage>
</organism>
<dbReference type="FunFam" id="3.40.50.1000:FF:000022">
    <property type="entry name" value="Phosphoglycolate phosphatase"/>
    <property type="match status" value="1"/>
</dbReference>
<dbReference type="NCBIfam" id="TIGR01509">
    <property type="entry name" value="HAD-SF-IA-v3"/>
    <property type="match status" value="1"/>
</dbReference>
<dbReference type="GO" id="GO:0005975">
    <property type="term" value="P:carbohydrate metabolic process"/>
    <property type="evidence" value="ECO:0007669"/>
    <property type="project" value="InterPro"/>
</dbReference>
<evidence type="ECO:0000256" key="4">
    <source>
        <dbReference type="ARBA" id="ARBA00006171"/>
    </source>
</evidence>
<dbReference type="RefSeq" id="WP_045980397.1">
    <property type="nucleotide sequence ID" value="NZ_JXXY01000018.1"/>
</dbReference>
<comment type="caution">
    <text evidence="10">The sequence shown here is derived from an EMBL/GenBank/DDBJ whole genome shotgun (WGS) entry which is preliminary data.</text>
</comment>
<dbReference type="SUPFAM" id="SSF56784">
    <property type="entry name" value="HAD-like"/>
    <property type="match status" value="1"/>
</dbReference>
<dbReference type="InterPro" id="IPR006439">
    <property type="entry name" value="HAD-SF_hydro_IA"/>
</dbReference>
<dbReference type="Gene3D" id="1.10.150.240">
    <property type="entry name" value="Putative phosphatase, domain 2"/>
    <property type="match status" value="1"/>
</dbReference>
<dbReference type="Pfam" id="PF13419">
    <property type="entry name" value="HAD_2"/>
    <property type="match status" value="1"/>
</dbReference>
<dbReference type="NCBIfam" id="TIGR01549">
    <property type="entry name" value="HAD-SF-IA-v1"/>
    <property type="match status" value="1"/>
</dbReference>
<dbReference type="Gene3D" id="3.40.50.1000">
    <property type="entry name" value="HAD superfamily/HAD-like"/>
    <property type="match status" value="1"/>
</dbReference>
<dbReference type="GO" id="GO:0008967">
    <property type="term" value="F:phosphoglycolate phosphatase activity"/>
    <property type="evidence" value="ECO:0007669"/>
    <property type="project" value="UniProtKB-EC"/>
</dbReference>
<keyword evidence="9" id="KW-0119">Carbohydrate metabolism</keyword>
<gene>
    <name evidence="10" type="ORF">TW72_13395</name>
</gene>
<evidence type="ECO:0000256" key="8">
    <source>
        <dbReference type="ARBA" id="ARBA00022842"/>
    </source>
</evidence>
<evidence type="ECO:0000313" key="11">
    <source>
        <dbReference type="Proteomes" id="UP000033664"/>
    </source>
</evidence>
<comment type="catalytic activity">
    <reaction evidence="1">
        <text>2-phosphoglycolate + H2O = glycolate + phosphate</text>
        <dbReference type="Rhea" id="RHEA:14369"/>
        <dbReference type="ChEBI" id="CHEBI:15377"/>
        <dbReference type="ChEBI" id="CHEBI:29805"/>
        <dbReference type="ChEBI" id="CHEBI:43474"/>
        <dbReference type="ChEBI" id="CHEBI:58033"/>
        <dbReference type="EC" id="3.1.3.18"/>
    </reaction>
</comment>
<dbReference type="Proteomes" id="UP000033664">
    <property type="component" value="Unassembled WGS sequence"/>
</dbReference>
<comment type="cofactor">
    <cofactor evidence="2">
        <name>Mg(2+)</name>
        <dbReference type="ChEBI" id="CHEBI:18420"/>
    </cofactor>
</comment>
<dbReference type="EC" id="3.1.3.18" evidence="5"/>
<dbReference type="InterPro" id="IPR036412">
    <property type="entry name" value="HAD-like_sf"/>
</dbReference>
<evidence type="ECO:0000256" key="1">
    <source>
        <dbReference type="ARBA" id="ARBA00000830"/>
    </source>
</evidence>
<dbReference type="InterPro" id="IPR006549">
    <property type="entry name" value="HAD-SF_hydro_IIIA"/>
</dbReference>
<protein>
    <recommendedName>
        <fullName evidence="5">phosphoglycolate phosphatase</fullName>
        <ecNumber evidence="5">3.1.3.18</ecNumber>
    </recommendedName>
</protein>
<evidence type="ECO:0000313" key="10">
    <source>
        <dbReference type="EMBL" id="KJY98710.1"/>
    </source>
</evidence>
<dbReference type="InterPro" id="IPR050155">
    <property type="entry name" value="HAD-like_hydrolase_sf"/>
</dbReference>
<keyword evidence="8" id="KW-0460">Magnesium</keyword>
<proteinExistence type="inferred from homology"/>
<dbReference type="InterPro" id="IPR037512">
    <property type="entry name" value="PGPase_prok"/>
</dbReference>
<keyword evidence="7" id="KW-0378">Hydrolase</keyword>
<evidence type="ECO:0000256" key="6">
    <source>
        <dbReference type="ARBA" id="ARBA00022723"/>
    </source>
</evidence>
<dbReference type="PATRIC" id="fig|151081.8.peg.3347"/>
<evidence type="ECO:0000256" key="5">
    <source>
        <dbReference type="ARBA" id="ARBA00013078"/>
    </source>
</evidence>
<dbReference type="EMBL" id="JXXZ01000010">
    <property type="protein sequence ID" value="KJY98710.1"/>
    <property type="molecule type" value="Genomic_DNA"/>
</dbReference>
<dbReference type="AlphaFoldDB" id="A0A0F4PTA3"/>
<evidence type="ECO:0000256" key="9">
    <source>
        <dbReference type="ARBA" id="ARBA00023277"/>
    </source>
</evidence>
<dbReference type="PANTHER" id="PTHR43434">
    <property type="entry name" value="PHOSPHOGLYCOLATE PHOSPHATASE"/>
    <property type="match status" value="1"/>
</dbReference>
<dbReference type="SFLD" id="SFLDG01129">
    <property type="entry name" value="C1.5:_HAD__Beta-PGM__Phosphata"/>
    <property type="match status" value="1"/>
</dbReference>
<dbReference type="InterPro" id="IPR023214">
    <property type="entry name" value="HAD_sf"/>
</dbReference>
<keyword evidence="11" id="KW-1185">Reference proteome</keyword>
<dbReference type="GeneID" id="58229489"/>
<dbReference type="GO" id="GO:0046872">
    <property type="term" value="F:metal ion binding"/>
    <property type="evidence" value="ECO:0007669"/>
    <property type="project" value="UniProtKB-KW"/>
</dbReference>
<sequence>MQLPHSLTWVGFDLDGTLVNTAADICAAINTTLEHYQVGQVTVDDVQTWIGNGIDKATERALAKVGATHIDVSAAAAKVSAAYNQCVTDSSTLYVDAKATLQALQQQGLKLLLVTNKNESHTHALVNALGIADYFDAIVCGDTLPQRKPDPAMLFSALNNLSLDISEGIYVGDSKNDVATARNAGCPVICVNYGYNHGLDIADANPDKIITRLGEVETLLAAR</sequence>
<dbReference type="SFLD" id="SFLDG01135">
    <property type="entry name" value="C1.5.6:_HAD__Beta-PGM__Phospha"/>
    <property type="match status" value="1"/>
</dbReference>
<dbReference type="GO" id="GO:0005829">
    <property type="term" value="C:cytosol"/>
    <property type="evidence" value="ECO:0007669"/>
    <property type="project" value="TreeGrafter"/>
</dbReference>
<evidence type="ECO:0000256" key="3">
    <source>
        <dbReference type="ARBA" id="ARBA00004818"/>
    </source>
</evidence>
<comment type="pathway">
    <text evidence="3">Organic acid metabolism; glycolate biosynthesis; glycolate from 2-phosphoglycolate: step 1/1.</text>
</comment>